<organism evidence="1 2">
    <name type="scientific">Chromobacterium haemolyticum</name>
    <dbReference type="NCBI Taxonomy" id="394935"/>
    <lineage>
        <taxon>Bacteria</taxon>
        <taxon>Pseudomonadati</taxon>
        <taxon>Pseudomonadota</taxon>
        <taxon>Betaproteobacteria</taxon>
        <taxon>Neisseriales</taxon>
        <taxon>Chromobacteriaceae</taxon>
        <taxon>Chromobacterium</taxon>
    </lineage>
</organism>
<reference evidence="1 2" key="1">
    <citation type="submission" date="2017-02" db="EMBL/GenBank/DDBJ databases">
        <title>Chromobacterium haemolyticum H5244.</title>
        <authorList>
            <person name="Gulvik C.A."/>
        </authorList>
    </citation>
    <scope>NUCLEOTIDE SEQUENCE [LARGE SCALE GENOMIC DNA]</scope>
    <source>
        <strain evidence="1 2">H5244</strain>
    </source>
</reference>
<dbReference type="RefSeq" id="WP_081556975.1">
    <property type="nucleotide sequence ID" value="NZ_MUKV01000048.1"/>
</dbReference>
<proteinExistence type="predicted"/>
<evidence type="ECO:0000313" key="1">
    <source>
        <dbReference type="EMBL" id="OQS32263.1"/>
    </source>
</evidence>
<dbReference type="EMBL" id="MUKV01000048">
    <property type="protein sequence ID" value="OQS32263.1"/>
    <property type="molecule type" value="Genomic_DNA"/>
</dbReference>
<dbReference type="Proteomes" id="UP000192721">
    <property type="component" value="Unassembled WGS sequence"/>
</dbReference>
<protein>
    <recommendedName>
        <fullName evidence="3">Pathogenicity locus</fullName>
    </recommendedName>
</protein>
<evidence type="ECO:0008006" key="3">
    <source>
        <dbReference type="Google" id="ProtNLM"/>
    </source>
</evidence>
<comment type="caution">
    <text evidence="1">The sequence shown here is derived from an EMBL/GenBank/DDBJ whole genome shotgun (WGS) entry which is preliminary data.</text>
</comment>
<dbReference type="AlphaFoldDB" id="A0A1W0CBY9"/>
<gene>
    <name evidence="1" type="ORF">B0T45_21950</name>
</gene>
<sequence>MGFSADEKNKMVALKGVGATVVSRLEQIGFSSLAQLADQDPALLTRQIADMMGSSCWHNSPQARAAIQGVVDLARAGRRLAEATDLDPIAR</sequence>
<accession>A0A1W0CBY9</accession>
<name>A0A1W0CBY9_9NEIS</name>
<dbReference type="Gene3D" id="1.10.150.20">
    <property type="entry name" value="5' to 3' exonuclease, C-terminal subdomain"/>
    <property type="match status" value="1"/>
</dbReference>
<evidence type="ECO:0000313" key="2">
    <source>
        <dbReference type="Proteomes" id="UP000192721"/>
    </source>
</evidence>